<dbReference type="Pfam" id="PF07525">
    <property type="entry name" value="SOCS_box"/>
    <property type="match status" value="1"/>
</dbReference>
<dbReference type="CDD" id="cd03716">
    <property type="entry name" value="SOCS_ASB_like"/>
    <property type="match status" value="1"/>
</dbReference>
<dbReference type="InterPro" id="IPR050889">
    <property type="entry name" value="Dendritic_Spine_Reg/Scaffold"/>
</dbReference>
<keyword evidence="7" id="KW-1053">Target membrane</keyword>
<dbReference type="EMBL" id="NCKV01001085">
    <property type="protein sequence ID" value="RWS29064.1"/>
    <property type="molecule type" value="Genomic_DNA"/>
</dbReference>
<dbReference type="PRINTS" id="PR01415">
    <property type="entry name" value="ANKYRIN"/>
</dbReference>
<feature type="repeat" description="ANK" evidence="8">
    <location>
        <begin position="141"/>
        <end position="173"/>
    </location>
</feature>
<dbReference type="PANTHER" id="PTHR24166">
    <property type="entry name" value="ROLLING PEBBLES, ISOFORM B"/>
    <property type="match status" value="1"/>
</dbReference>
<dbReference type="Pfam" id="PF00023">
    <property type="entry name" value="Ank"/>
    <property type="match status" value="2"/>
</dbReference>
<proteinExistence type="predicted"/>
<evidence type="ECO:0000313" key="10">
    <source>
        <dbReference type="EMBL" id="RWS29064.1"/>
    </source>
</evidence>
<feature type="repeat" description="ANK" evidence="8">
    <location>
        <begin position="109"/>
        <end position="140"/>
    </location>
</feature>
<evidence type="ECO:0000256" key="7">
    <source>
        <dbReference type="ARBA" id="ARBA00023298"/>
    </source>
</evidence>
<dbReference type="OrthoDB" id="6430205at2759"/>
<dbReference type="SMART" id="SM00969">
    <property type="entry name" value="SOCS_box"/>
    <property type="match status" value="1"/>
</dbReference>
<comment type="subcellular location">
    <subcellularLocation>
        <location evidence="1">Target cell membrane</location>
    </subcellularLocation>
</comment>
<accession>A0A443SNH1</accession>
<dbReference type="Pfam" id="PF12796">
    <property type="entry name" value="Ank_2"/>
    <property type="match status" value="2"/>
</dbReference>
<evidence type="ECO:0000259" key="9">
    <source>
        <dbReference type="SMART" id="SM00969"/>
    </source>
</evidence>
<keyword evidence="5" id="KW-0528">Neurotoxin</keyword>
<dbReference type="Gene3D" id="1.10.750.20">
    <property type="entry name" value="SOCS box"/>
    <property type="match status" value="1"/>
</dbReference>
<evidence type="ECO:0000256" key="3">
    <source>
        <dbReference type="ARBA" id="ARBA00022537"/>
    </source>
</evidence>
<dbReference type="STRING" id="299467.A0A443SNH1"/>
<dbReference type="InterPro" id="IPR036770">
    <property type="entry name" value="Ankyrin_rpt-contain_sf"/>
</dbReference>
<keyword evidence="7" id="KW-0472">Membrane</keyword>
<dbReference type="Gene3D" id="1.25.40.20">
    <property type="entry name" value="Ankyrin repeat-containing domain"/>
    <property type="match status" value="2"/>
</dbReference>
<dbReference type="GO" id="GO:0044231">
    <property type="term" value="C:host cell presynaptic membrane"/>
    <property type="evidence" value="ECO:0007669"/>
    <property type="project" value="UniProtKB-KW"/>
</dbReference>
<dbReference type="VEuPathDB" id="VectorBase:LDEU002975"/>
<evidence type="ECO:0000256" key="4">
    <source>
        <dbReference type="ARBA" id="ARBA00022737"/>
    </source>
</evidence>
<dbReference type="SUPFAM" id="SSF158235">
    <property type="entry name" value="SOCS box-like"/>
    <property type="match status" value="1"/>
</dbReference>
<organism evidence="10 11">
    <name type="scientific">Leptotrombidium deliense</name>
    <dbReference type="NCBI Taxonomy" id="299467"/>
    <lineage>
        <taxon>Eukaryota</taxon>
        <taxon>Metazoa</taxon>
        <taxon>Ecdysozoa</taxon>
        <taxon>Arthropoda</taxon>
        <taxon>Chelicerata</taxon>
        <taxon>Arachnida</taxon>
        <taxon>Acari</taxon>
        <taxon>Acariformes</taxon>
        <taxon>Trombidiformes</taxon>
        <taxon>Prostigmata</taxon>
        <taxon>Anystina</taxon>
        <taxon>Parasitengona</taxon>
        <taxon>Trombiculoidea</taxon>
        <taxon>Trombiculidae</taxon>
        <taxon>Leptotrombidium</taxon>
    </lineage>
</organism>
<dbReference type="AlphaFoldDB" id="A0A443SNH1"/>
<protein>
    <submittedName>
        <fullName evidence="10">Serine/threonine-protein phosphatase 6 regulatory ankyrin repeat subunit A-like isoform X1</fullName>
    </submittedName>
</protein>
<evidence type="ECO:0000256" key="5">
    <source>
        <dbReference type="ARBA" id="ARBA00023028"/>
    </source>
</evidence>
<dbReference type="PROSITE" id="PS50297">
    <property type="entry name" value="ANK_REP_REGION"/>
    <property type="match status" value="3"/>
</dbReference>
<dbReference type="GO" id="GO:0044218">
    <property type="term" value="C:other organism cell membrane"/>
    <property type="evidence" value="ECO:0007669"/>
    <property type="project" value="UniProtKB-KW"/>
</dbReference>
<keyword evidence="5" id="KW-0800">Toxin</keyword>
<keyword evidence="5" id="KW-0638">Presynaptic neurotoxin</keyword>
<feature type="repeat" description="ANK" evidence="8">
    <location>
        <begin position="76"/>
        <end position="108"/>
    </location>
</feature>
<evidence type="ECO:0000256" key="2">
    <source>
        <dbReference type="ARBA" id="ARBA00022483"/>
    </source>
</evidence>
<evidence type="ECO:0000256" key="1">
    <source>
        <dbReference type="ARBA" id="ARBA00004175"/>
    </source>
</evidence>
<keyword evidence="6 8" id="KW-0040">ANK repeat</keyword>
<dbReference type="InterPro" id="IPR002110">
    <property type="entry name" value="Ankyrin_rpt"/>
</dbReference>
<evidence type="ECO:0000256" key="8">
    <source>
        <dbReference type="PROSITE-ProRule" id="PRU00023"/>
    </source>
</evidence>
<name>A0A443SNH1_9ACAR</name>
<keyword evidence="3" id="KW-1052">Target cell membrane</keyword>
<keyword evidence="2" id="KW-0268">Exocytosis</keyword>
<dbReference type="Proteomes" id="UP000288716">
    <property type="component" value="Unassembled WGS sequence"/>
</dbReference>
<dbReference type="GO" id="GO:0006887">
    <property type="term" value="P:exocytosis"/>
    <property type="evidence" value="ECO:0007669"/>
    <property type="project" value="UniProtKB-KW"/>
</dbReference>
<evidence type="ECO:0000313" key="11">
    <source>
        <dbReference type="Proteomes" id="UP000288716"/>
    </source>
</evidence>
<dbReference type="GO" id="GO:0035556">
    <property type="term" value="P:intracellular signal transduction"/>
    <property type="evidence" value="ECO:0007669"/>
    <property type="project" value="InterPro"/>
</dbReference>
<dbReference type="PANTHER" id="PTHR24166:SF48">
    <property type="entry name" value="PROTEIN VAPYRIN"/>
    <property type="match status" value="1"/>
</dbReference>
<dbReference type="SMART" id="SM00248">
    <property type="entry name" value="ANK"/>
    <property type="match status" value="8"/>
</dbReference>
<sequence length="385" mass="43110">MQHWNAASDLLVAIQYNDLSTAESILRRPHFDADIRFRLSANNSVPAICVCAERGLNEMMRLLIDSGCSVNLRDDCGFTPLHFAVTHQFVDIINLLLNQRANANCVSNYGHTPLHLAAQQSSLVVELLVKAGAKLNCRDCDGKTPLSFACIHNHTKIAKYLIDKGADVNCEDNYLNTPLLLAINSGLCLNAELIRYLLEANADPNHTNANGQSAMFTAIRRSSDHCLQGVDIVTALLENDCDIDVCDSSYYGENAVHLSISRNQDRITETLIRFGCNLNARNINGHSVLYRLLREGKQHLASMVLAAGIDWKFVLECRREHLLISALPDSPFRRIFHSRNGLFPKLKHLSRVKIRQTLGRNCDAIIKQLSLPNCIIHYLLLNELF</sequence>
<dbReference type="InterPro" id="IPR001496">
    <property type="entry name" value="SOCS_box"/>
</dbReference>
<gene>
    <name evidence="10" type="ORF">B4U80_06529</name>
</gene>
<dbReference type="InterPro" id="IPR036036">
    <property type="entry name" value="SOCS_box-like_dom_sf"/>
</dbReference>
<dbReference type="SUPFAM" id="SSF48403">
    <property type="entry name" value="Ankyrin repeat"/>
    <property type="match status" value="1"/>
</dbReference>
<evidence type="ECO:0000256" key="6">
    <source>
        <dbReference type="ARBA" id="ARBA00023043"/>
    </source>
</evidence>
<dbReference type="PROSITE" id="PS50088">
    <property type="entry name" value="ANK_REPEAT"/>
    <property type="match status" value="4"/>
</dbReference>
<comment type="caution">
    <text evidence="10">The sequence shown here is derived from an EMBL/GenBank/DDBJ whole genome shotgun (WGS) entry which is preliminary data.</text>
</comment>
<reference evidence="10 11" key="1">
    <citation type="journal article" date="2018" name="Gigascience">
        <title>Genomes of trombidid mites reveal novel predicted allergens and laterally-transferred genes associated with secondary metabolism.</title>
        <authorList>
            <person name="Dong X."/>
            <person name="Chaisiri K."/>
            <person name="Xia D."/>
            <person name="Armstrong S.D."/>
            <person name="Fang Y."/>
            <person name="Donnelly M.J."/>
            <person name="Kadowaki T."/>
            <person name="McGarry J.W."/>
            <person name="Darby A.C."/>
            <person name="Makepeace B.L."/>
        </authorList>
    </citation>
    <scope>NUCLEOTIDE SEQUENCE [LARGE SCALE GENOMIC DNA]</scope>
    <source>
        <strain evidence="10">UoL-UT</strain>
    </source>
</reference>
<keyword evidence="11" id="KW-1185">Reference proteome</keyword>
<keyword evidence="4" id="KW-0677">Repeat</keyword>
<feature type="repeat" description="ANK" evidence="8">
    <location>
        <begin position="251"/>
        <end position="283"/>
    </location>
</feature>
<feature type="domain" description="SOCS box" evidence="9">
    <location>
        <begin position="343"/>
        <end position="382"/>
    </location>
</feature>